<dbReference type="PROSITE" id="PS00061">
    <property type="entry name" value="ADH_SHORT"/>
    <property type="match status" value="1"/>
</dbReference>
<dbReference type="EC" id="1.1.1.-" evidence="3"/>
<dbReference type="EMBL" id="JBHRZH010000051">
    <property type="protein sequence ID" value="MFC3766284.1"/>
    <property type="molecule type" value="Genomic_DNA"/>
</dbReference>
<dbReference type="InterPro" id="IPR051122">
    <property type="entry name" value="SDR_DHRS6-like"/>
</dbReference>
<dbReference type="PRINTS" id="PR00080">
    <property type="entry name" value="SDRFAMILY"/>
</dbReference>
<dbReference type="SUPFAM" id="SSF51735">
    <property type="entry name" value="NAD(P)-binding Rossmann-fold domains"/>
    <property type="match status" value="1"/>
</dbReference>
<gene>
    <name evidence="3" type="ORF">ACFOUW_36030</name>
</gene>
<comment type="similarity">
    <text evidence="1">Belongs to the short-chain dehydrogenases/reductases (SDR) family.</text>
</comment>
<dbReference type="RefSeq" id="WP_205117906.1">
    <property type="nucleotide sequence ID" value="NZ_JAFBCM010000001.1"/>
</dbReference>
<dbReference type="InterPro" id="IPR002347">
    <property type="entry name" value="SDR_fam"/>
</dbReference>
<sequence>MISAVVTGAAHGLGAAVVAALVSADVHVVATDIDDEGLSRLASELGVSTVVGGVEDPSSHETAAEVAERTAPLAWWVNNAGIDVQGAAHEITPASLEAALRVLQFGPMYGTCTAVRRMLPHGRGSIVNVSSIQAFALWPRYFAYGAAKAAVVAMSRSVAVDYAPYGIRCNAVLPGSMDTPMLRATLSPGADVSESLRQEGAISPMGRVASPTEVAAVIAFLLSDAASYVSGAEMVVDGATTARGFPTPPITL</sequence>
<evidence type="ECO:0000256" key="1">
    <source>
        <dbReference type="ARBA" id="ARBA00006484"/>
    </source>
</evidence>
<evidence type="ECO:0000313" key="3">
    <source>
        <dbReference type="EMBL" id="MFC3766284.1"/>
    </source>
</evidence>
<evidence type="ECO:0000256" key="2">
    <source>
        <dbReference type="ARBA" id="ARBA00023002"/>
    </source>
</evidence>
<name>A0ABV7YQF3_9ACTN</name>
<dbReference type="InterPro" id="IPR036291">
    <property type="entry name" value="NAD(P)-bd_dom_sf"/>
</dbReference>
<reference evidence="4" key="1">
    <citation type="journal article" date="2019" name="Int. J. Syst. Evol. Microbiol.">
        <title>The Global Catalogue of Microorganisms (GCM) 10K type strain sequencing project: providing services to taxonomists for standard genome sequencing and annotation.</title>
        <authorList>
            <consortium name="The Broad Institute Genomics Platform"/>
            <consortium name="The Broad Institute Genome Sequencing Center for Infectious Disease"/>
            <person name="Wu L."/>
            <person name="Ma J."/>
        </authorList>
    </citation>
    <scope>NUCLEOTIDE SEQUENCE [LARGE SCALE GENOMIC DNA]</scope>
    <source>
        <strain evidence="4">CGMCC 4.7241</strain>
    </source>
</reference>
<dbReference type="PRINTS" id="PR00081">
    <property type="entry name" value="GDHRDH"/>
</dbReference>
<dbReference type="CDD" id="cd05233">
    <property type="entry name" value="SDR_c"/>
    <property type="match status" value="1"/>
</dbReference>
<protein>
    <submittedName>
        <fullName evidence="3">SDR family NAD(P)-dependent oxidoreductase</fullName>
        <ecNumber evidence="3">1.1.1.-</ecNumber>
    </submittedName>
</protein>
<accession>A0ABV7YQF3</accession>
<dbReference type="GO" id="GO:0016491">
    <property type="term" value="F:oxidoreductase activity"/>
    <property type="evidence" value="ECO:0007669"/>
    <property type="project" value="UniProtKB-KW"/>
</dbReference>
<dbReference type="Proteomes" id="UP001595699">
    <property type="component" value="Unassembled WGS sequence"/>
</dbReference>
<proteinExistence type="inferred from homology"/>
<dbReference type="PANTHER" id="PTHR43477">
    <property type="entry name" value="DIHYDROANTICAPSIN 7-DEHYDROGENASE"/>
    <property type="match status" value="1"/>
</dbReference>
<evidence type="ECO:0000313" key="4">
    <source>
        <dbReference type="Proteomes" id="UP001595699"/>
    </source>
</evidence>
<organism evidence="3 4">
    <name type="scientific">Tenggerimyces flavus</name>
    <dbReference type="NCBI Taxonomy" id="1708749"/>
    <lineage>
        <taxon>Bacteria</taxon>
        <taxon>Bacillati</taxon>
        <taxon>Actinomycetota</taxon>
        <taxon>Actinomycetes</taxon>
        <taxon>Propionibacteriales</taxon>
        <taxon>Nocardioidaceae</taxon>
        <taxon>Tenggerimyces</taxon>
    </lineage>
</organism>
<keyword evidence="4" id="KW-1185">Reference proteome</keyword>
<comment type="caution">
    <text evidence="3">The sequence shown here is derived from an EMBL/GenBank/DDBJ whole genome shotgun (WGS) entry which is preliminary data.</text>
</comment>
<dbReference type="PANTHER" id="PTHR43477:SF1">
    <property type="entry name" value="DIHYDROANTICAPSIN 7-DEHYDROGENASE"/>
    <property type="match status" value="1"/>
</dbReference>
<dbReference type="Pfam" id="PF13561">
    <property type="entry name" value="adh_short_C2"/>
    <property type="match status" value="1"/>
</dbReference>
<dbReference type="Gene3D" id="3.40.50.720">
    <property type="entry name" value="NAD(P)-binding Rossmann-like Domain"/>
    <property type="match status" value="1"/>
</dbReference>
<dbReference type="InterPro" id="IPR020904">
    <property type="entry name" value="Sc_DH/Rdtase_CS"/>
</dbReference>
<keyword evidence="2 3" id="KW-0560">Oxidoreductase</keyword>